<evidence type="ECO:0000256" key="1">
    <source>
        <dbReference type="SAM" id="SignalP"/>
    </source>
</evidence>
<dbReference type="Proteomes" id="UP000192276">
    <property type="component" value="Unassembled WGS sequence"/>
</dbReference>
<protein>
    <submittedName>
        <fullName evidence="2">Uncharacterized protein</fullName>
    </submittedName>
</protein>
<sequence>MINRFIILSLGLLGFLFSTCQAHRGIAAENHETDSLLRYNFRILDSVANAAPHDTIYYCCIAPIYFMELNTKLQSDAPTTFVGKMYFTRNNLIAWHNWYNNHRRRKNSSLH</sequence>
<name>A0A1V9FNL8_9BACT</name>
<gene>
    <name evidence="2" type="ORF">A4R26_20895</name>
</gene>
<keyword evidence="3" id="KW-1185">Reference proteome</keyword>
<reference evidence="3" key="1">
    <citation type="submission" date="2016-04" db="EMBL/GenBank/DDBJ databases">
        <authorList>
            <person name="Chen L."/>
            <person name="Zhuang W."/>
            <person name="Wang G."/>
        </authorList>
    </citation>
    <scope>NUCLEOTIDE SEQUENCE [LARGE SCALE GENOMIC DNA]</scope>
    <source>
        <strain evidence="3">208</strain>
    </source>
</reference>
<evidence type="ECO:0000313" key="2">
    <source>
        <dbReference type="EMBL" id="OQP59846.1"/>
    </source>
</evidence>
<proteinExistence type="predicted"/>
<evidence type="ECO:0000313" key="3">
    <source>
        <dbReference type="Proteomes" id="UP000192276"/>
    </source>
</evidence>
<dbReference type="AlphaFoldDB" id="A0A1V9FNL8"/>
<keyword evidence="1" id="KW-0732">Signal</keyword>
<comment type="caution">
    <text evidence="2">The sequence shown here is derived from an EMBL/GenBank/DDBJ whole genome shotgun (WGS) entry which is preliminary data.</text>
</comment>
<organism evidence="2 3">
    <name type="scientific">Niastella populi</name>
    <dbReference type="NCBI Taxonomy" id="550983"/>
    <lineage>
        <taxon>Bacteria</taxon>
        <taxon>Pseudomonadati</taxon>
        <taxon>Bacteroidota</taxon>
        <taxon>Chitinophagia</taxon>
        <taxon>Chitinophagales</taxon>
        <taxon>Chitinophagaceae</taxon>
        <taxon>Niastella</taxon>
    </lineage>
</organism>
<feature type="signal peptide" evidence="1">
    <location>
        <begin position="1"/>
        <end position="22"/>
    </location>
</feature>
<feature type="chain" id="PRO_5013003496" evidence="1">
    <location>
        <begin position="23"/>
        <end position="111"/>
    </location>
</feature>
<dbReference type="EMBL" id="LWBP01000167">
    <property type="protein sequence ID" value="OQP59846.1"/>
    <property type="molecule type" value="Genomic_DNA"/>
</dbReference>
<accession>A0A1V9FNL8</accession>